<dbReference type="NCBIfam" id="TIGR00756">
    <property type="entry name" value="PPR"/>
    <property type="match status" value="3"/>
</dbReference>
<dbReference type="PANTHER" id="PTHR46128">
    <property type="entry name" value="MITOCHONDRIAL GROUP I INTRON SPLICING FACTOR CCM1"/>
    <property type="match status" value="1"/>
</dbReference>
<sequence length="157" mass="17747">MRRIYGSANKSICKHGILGIPIDGFILTSVINSYCLMDHAHFGFSVLPIYLKNGIPFNIVTFNTLLRGIFAENKVKDVVQLFKKLVRDKICDPDEFMYATVMNGLSKRGHTKKTLSMLRLMGQGSTKPNIYIYNIVIDSLCKDRNLDGAINLLNEMK</sequence>
<evidence type="ECO:0000256" key="2">
    <source>
        <dbReference type="ARBA" id="ARBA00022737"/>
    </source>
</evidence>
<name>M1BU75_SOLTU</name>
<dbReference type="Proteomes" id="UP000011115">
    <property type="component" value="Unassembled WGS sequence"/>
</dbReference>
<organism evidence="4 5">
    <name type="scientific">Solanum tuberosum</name>
    <name type="common">Potato</name>
    <dbReference type="NCBI Taxonomy" id="4113"/>
    <lineage>
        <taxon>Eukaryota</taxon>
        <taxon>Viridiplantae</taxon>
        <taxon>Streptophyta</taxon>
        <taxon>Embryophyta</taxon>
        <taxon>Tracheophyta</taxon>
        <taxon>Spermatophyta</taxon>
        <taxon>Magnoliopsida</taxon>
        <taxon>eudicotyledons</taxon>
        <taxon>Gunneridae</taxon>
        <taxon>Pentapetalae</taxon>
        <taxon>asterids</taxon>
        <taxon>lamiids</taxon>
        <taxon>Solanales</taxon>
        <taxon>Solanaceae</taxon>
        <taxon>Solanoideae</taxon>
        <taxon>Solaneae</taxon>
        <taxon>Solanum</taxon>
    </lineage>
</organism>
<dbReference type="EnsemblPlants" id="PGSC0003DMT400052972">
    <property type="protein sequence ID" value="PGSC0003DMT400052972"/>
    <property type="gene ID" value="PGSC0003DMG400020556"/>
</dbReference>
<dbReference type="InterPro" id="IPR002885">
    <property type="entry name" value="PPR_rpt"/>
</dbReference>
<dbReference type="Pfam" id="PF13812">
    <property type="entry name" value="PPR_3"/>
    <property type="match status" value="1"/>
</dbReference>
<reference evidence="4" key="2">
    <citation type="submission" date="2015-06" db="UniProtKB">
        <authorList>
            <consortium name="EnsemblPlants"/>
        </authorList>
    </citation>
    <scope>IDENTIFICATION</scope>
    <source>
        <strain evidence="4">DM1-3 516 R44</strain>
    </source>
</reference>
<dbReference type="eggNOG" id="KOG4197">
    <property type="taxonomic scope" value="Eukaryota"/>
</dbReference>
<evidence type="ECO:0000256" key="3">
    <source>
        <dbReference type="PROSITE-ProRule" id="PRU00708"/>
    </source>
</evidence>
<reference evidence="5" key="1">
    <citation type="journal article" date="2011" name="Nature">
        <title>Genome sequence and analysis of the tuber crop potato.</title>
        <authorList>
            <consortium name="The Potato Genome Sequencing Consortium"/>
        </authorList>
    </citation>
    <scope>NUCLEOTIDE SEQUENCE [LARGE SCALE GENOMIC DNA]</scope>
    <source>
        <strain evidence="5">cv. DM1-3 516 R44</strain>
    </source>
</reference>
<comment type="similarity">
    <text evidence="1">Belongs to the PPR family. P subfamily.</text>
</comment>
<dbReference type="Pfam" id="PF12854">
    <property type="entry name" value="PPR_1"/>
    <property type="match status" value="1"/>
</dbReference>
<evidence type="ECO:0000313" key="5">
    <source>
        <dbReference type="Proteomes" id="UP000011115"/>
    </source>
</evidence>
<feature type="repeat" description="PPR" evidence="3">
    <location>
        <begin position="129"/>
        <end position="157"/>
    </location>
</feature>
<keyword evidence="2" id="KW-0677">Repeat</keyword>
<evidence type="ECO:0000313" key="4">
    <source>
        <dbReference type="EnsemblPlants" id="PGSC0003DMT400052972"/>
    </source>
</evidence>
<feature type="repeat" description="PPR" evidence="3">
    <location>
        <begin position="58"/>
        <end position="92"/>
    </location>
</feature>
<dbReference type="PROSITE" id="PS51375">
    <property type="entry name" value="PPR"/>
    <property type="match status" value="3"/>
</dbReference>
<dbReference type="InParanoid" id="M1BU75"/>
<dbReference type="InterPro" id="IPR050872">
    <property type="entry name" value="PPR_P_subfamily"/>
</dbReference>
<dbReference type="Gramene" id="PGSC0003DMT400052972">
    <property type="protein sequence ID" value="PGSC0003DMT400052972"/>
    <property type="gene ID" value="PGSC0003DMG400020556"/>
</dbReference>
<keyword evidence="5" id="KW-1185">Reference proteome</keyword>
<proteinExistence type="inferred from homology"/>
<evidence type="ECO:0000256" key="1">
    <source>
        <dbReference type="ARBA" id="ARBA00007626"/>
    </source>
</evidence>
<dbReference type="Gene3D" id="1.25.40.10">
    <property type="entry name" value="Tetratricopeptide repeat domain"/>
    <property type="match status" value="2"/>
</dbReference>
<dbReference type="ExpressionAtlas" id="M1BU75">
    <property type="expression patterns" value="baseline"/>
</dbReference>
<dbReference type="AlphaFoldDB" id="M1BU75"/>
<dbReference type="InterPro" id="IPR011990">
    <property type="entry name" value="TPR-like_helical_dom_sf"/>
</dbReference>
<protein>
    <submittedName>
        <fullName evidence="4">PPR1 protein</fullName>
    </submittedName>
</protein>
<accession>M1BU75</accession>
<dbReference type="PaxDb" id="4113-PGSC0003DMT400052972"/>
<dbReference type="HOGENOM" id="CLU_002706_49_7_1"/>
<feature type="repeat" description="PPR" evidence="3">
    <location>
        <begin position="94"/>
        <end position="128"/>
    </location>
</feature>
<dbReference type="PANTHER" id="PTHR46128:SF358">
    <property type="entry name" value="TETRATRICOPEPTIDE REPEAT (TPR)-LIKE SUPERFAMILY PROTEIN"/>
    <property type="match status" value="1"/>
</dbReference>